<dbReference type="Pfam" id="PF02595">
    <property type="entry name" value="Gly_kinase"/>
    <property type="match status" value="1"/>
</dbReference>
<dbReference type="InterPro" id="IPR004381">
    <property type="entry name" value="Glycerate_kinase"/>
</dbReference>
<dbReference type="GO" id="GO:0031388">
    <property type="term" value="P:organic acid phosphorylation"/>
    <property type="evidence" value="ECO:0007669"/>
    <property type="project" value="InterPro"/>
</dbReference>
<dbReference type="InterPro" id="IPR018197">
    <property type="entry name" value="Glycerate_kinase_RE-like"/>
</dbReference>
<keyword evidence="3" id="KW-0418">Kinase</keyword>
<protein>
    <submittedName>
        <fullName evidence="4">Unannotated protein</fullName>
    </submittedName>
</protein>
<dbReference type="InterPro" id="IPR036129">
    <property type="entry name" value="Glycerate_kinase_sf"/>
</dbReference>
<sequence length="378" mass="40489">MKRYEIDRPLKVLVLPDKFKGSLSAFEIGQTISEAILSQTTQWDVTVIPVADGGDGSLNILLGKAFSAFTVTCQGALGKTDKRRIGVHEHHAFIELAEICGIALLDKEETLDPFRASSYGLGEALSAAIEIGANEITFSLGGSASIDGGFGFLCALGAKGFDSNGKEVTPDLSGLMQLASVDFKKIEDIRGKIKVTVLVDVDSPLTGNSGAAYVYGPQKGLKEDELIGANNALKAWQDLLMKEAPFDSSKIKGLGAAGGIPVALVALFKSEIVSGSKWFMNHLTLKDAIKKADLVITTEGRFDNQSMMGKITGEILKECEHSGKDHLVIAGVVANDEPLNQKVNYLSMSDLSGSLQSSFEEPKKWLTESVREFMGINL</sequence>
<gene>
    <name evidence="4" type="ORF">UFOPK1395_00171</name>
</gene>
<name>A0A6J6AUN4_9ZZZZ</name>
<dbReference type="SUPFAM" id="SSF110738">
    <property type="entry name" value="Glycerate kinase I"/>
    <property type="match status" value="1"/>
</dbReference>
<dbReference type="NCBIfam" id="TIGR00045">
    <property type="entry name" value="glycerate kinase"/>
    <property type="match status" value="1"/>
</dbReference>
<keyword evidence="2" id="KW-0808">Transferase</keyword>
<organism evidence="4">
    <name type="scientific">freshwater metagenome</name>
    <dbReference type="NCBI Taxonomy" id="449393"/>
    <lineage>
        <taxon>unclassified sequences</taxon>
        <taxon>metagenomes</taxon>
        <taxon>ecological metagenomes</taxon>
    </lineage>
</organism>
<evidence type="ECO:0000256" key="3">
    <source>
        <dbReference type="ARBA" id="ARBA00022777"/>
    </source>
</evidence>
<evidence type="ECO:0000313" key="4">
    <source>
        <dbReference type="EMBL" id="CAB4530117.1"/>
    </source>
</evidence>
<reference evidence="4" key="1">
    <citation type="submission" date="2020-05" db="EMBL/GenBank/DDBJ databases">
        <authorList>
            <person name="Chiriac C."/>
            <person name="Salcher M."/>
            <person name="Ghai R."/>
            <person name="Kavagutti S V."/>
        </authorList>
    </citation>
    <scope>NUCLEOTIDE SEQUENCE</scope>
</reference>
<dbReference type="GO" id="GO:0008887">
    <property type="term" value="F:glycerate kinase activity"/>
    <property type="evidence" value="ECO:0007669"/>
    <property type="project" value="InterPro"/>
</dbReference>
<evidence type="ECO:0000256" key="2">
    <source>
        <dbReference type="ARBA" id="ARBA00022679"/>
    </source>
</evidence>
<dbReference type="PANTHER" id="PTHR21599">
    <property type="entry name" value="GLYCERATE KINASE"/>
    <property type="match status" value="1"/>
</dbReference>
<proteinExistence type="inferred from homology"/>
<dbReference type="InterPro" id="IPR018193">
    <property type="entry name" value="Glyc_kinase_flavodox-like_fold"/>
</dbReference>
<dbReference type="Gene3D" id="3.40.50.10350">
    <property type="entry name" value="Glycerate kinase, domain 1"/>
    <property type="match status" value="1"/>
</dbReference>
<accession>A0A6J6AUN4</accession>
<dbReference type="EMBL" id="CAEZSB010000008">
    <property type="protein sequence ID" value="CAB4530117.1"/>
    <property type="molecule type" value="Genomic_DNA"/>
</dbReference>
<dbReference type="PIRSF" id="PIRSF006078">
    <property type="entry name" value="GlxK"/>
    <property type="match status" value="1"/>
</dbReference>
<dbReference type="AlphaFoldDB" id="A0A6J6AUN4"/>
<dbReference type="PANTHER" id="PTHR21599:SF0">
    <property type="entry name" value="GLYCERATE KINASE"/>
    <property type="match status" value="1"/>
</dbReference>
<dbReference type="Gene3D" id="3.90.1510.10">
    <property type="entry name" value="Glycerate kinase, domain 2"/>
    <property type="match status" value="1"/>
</dbReference>
<comment type="similarity">
    <text evidence="1">Belongs to the glycerate kinase type-1 family.</text>
</comment>
<evidence type="ECO:0000256" key="1">
    <source>
        <dbReference type="ARBA" id="ARBA00006284"/>
    </source>
</evidence>